<proteinExistence type="inferred from homology"/>
<evidence type="ECO:0000256" key="1">
    <source>
        <dbReference type="ARBA" id="ARBA00023604"/>
    </source>
</evidence>
<evidence type="ECO:0000313" key="3">
    <source>
        <dbReference type="EMBL" id="RPD52376.1"/>
    </source>
</evidence>
<name>A0A5C2RQ92_9APHY</name>
<dbReference type="Proteomes" id="UP000313359">
    <property type="component" value="Unassembled WGS sequence"/>
</dbReference>
<dbReference type="AlphaFoldDB" id="A0A5C2RQ92"/>
<comment type="similarity">
    <text evidence="1">Belongs to the asaB hydroxylase/desaturase family.</text>
</comment>
<evidence type="ECO:0000313" key="4">
    <source>
        <dbReference type="Proteomes" id="UP000313359"/>
    </source>
</evidence>
<feature type="non-terminal residue" evidence="3">
    <location>
        <position position="1"/>
    </location>
</feature>
<evidence type="ECO:0000256" key="2">
    <source>
        <dbReference type="SAM" id="MobiDB-lite"/>
    </source>
</evidence>
<dbReference type="NCBIfam" id="NF041278">
    <property type="entry name" value="CmcJ_NvfI_EfuI"/>
    <property type="match status" value="1"/>
</dbReference>
<keyword evidence="4" id="KW-1185">Reference proteome</keyword>
<reference evidence="3" key="1">
    <citation type="journal article" date="2018" name="Genome Biol. Evol.">
        <title>Genomics and development of Lentinus tigrinus, a white-rot wood-decaying mushroom with dimorphic fruiting bodies.</title>
        <authorList>
            <person name="Wu B."/>
            <person name="Xu Z."/>
            <person name="Knudson A."/>
            <person name="Carlson A."/>
            <person name="Chen N."/>
            <person name="Kovaka S."/>
            <person name="LaButti K."/>
            <person name="Lipzen A."/>
            <person name="Pennachio C."/>
            <person name="Riley R."/>
            <person name="Schakwitz W."/>
            <person name="Umezawa K."/>
            <person name="Ohm R.A."/>
            <person name="Grigoriev I.V."/>
            <person name="Nagy L.G."/>
            <person name="Gibbons J."/>
            <person name="Hibbett D."/>
        </authorList>
    </citation>
    <scope>NUCLEOTIDE SEQUENCE [LARGE SCALE GENOMIC DNA]</scope>
    <source>
        <strain evidence="3">ALCF2SS1-6</strain>
    </source>
</reference>
<dbReference type="InterPro" id="IPR044053">
    <property type="entry name" value="AsaB-like"/>
</dbReference>
<dbReference type="EMBL" id="ML122367">
    <property type="protein sequence ID" value="RPD52376.1"/>
    <property type="molecule type" value="Genomic_DNA"/>
</dbReference>
<gene>
    <name evidence="3" type="ORF">L227DRAFT_514912</name>
</gene>
<dbReference type="PANTHER" id="PTHR34598:SF3">
    <property type="entry name" value="OXIDOREDUCTASE AN1597"/>
    <property type="match status" value="1"/>
</dbReference>
<dbReference type="OrthoDB" id="412788at2759"/>
<dbReference type="GO" id="GO:0016491">
    <property type="term" value="F:oxidoreductase activity"/>
    <property type="evidence" value="ECO:0007669"/>
    <property type="project" value="InterPro"/>
</dbReference>
<feature type="region of interest" description="Disordered" evidence="2">
    <location>
        <begin position="120"/>
        <end position="145"/>
    </location>
</feature>
<dbReference type="PANTHER" id="PTHR34598">
    <property type="entry name" value="BLL6449 PROTEIN"/>
    <property type="match status" value="1"/>
</dbReference>
<accession>A0A5C2RQ92</accession>
<organism evidence="3 4">
    <name type="scientific">Lentinus tigrinus ALCF2SS1-6</name>
    <dbReference type="NCBI Taxonomy" id="1328759"/>
    <lineage>
        <taxon>Eukaryota</taxon>
        <taxon>Fungi</taxon>
        <taxon>Dikarya</taxon>
        <taxon>Basidiomycota</taxon>
        <taxon>Agaricomycotina</taxon>
        <taxon>Agaricomycetes</taxon>
        <taxon>Polyporales</taxon>
        <taxon>Polyporaceae</taxon>
        <taxon>Lentinus</taxon>
    </lineage>
</organism>
<sequence>ERVHIDQTYNASIERVNYHLSEDSDRLLNGRMRIINVWRAIHHPAAHKLLAVSNWRYLDEHDLVPVHFVYPHWTSSTYIMRYNPQHKWWHLSGQTPDELTAIKCYESEVDLARLTPHSTFADASSPKEAPHRESIEARPLVFDTE</sequence>
<dbReference type="STRING" id="1328759.A0A5C2RQ92"/>
<protein>
    <submittedName>
        <fullName evidence="3">Uncharacterized protein</fullName>
    </submittedName>
</protein>